<reference evidence="1" key="1">
    <citation type="submission" date="2021-02" db="EMBL/GenBank/DDBJ databases">
        <authorList>
            <person name="Syme A R."/>
            <person name="Syme A R."/>
            <person name="Moolhuijzen P."/>
        </authorList>
    </citation>
    <scope>NUCLEOTIDE SEQUENCE</scope>
    <source>
        <strain evidence="1">W1-1</strain>
    </source>
</reference>
<dbReference type="Proteomes" id="UP000472372">
    <property type="component" value="Chromosome 10"/>
</dbReference>
<dbReference type="AlphaFoldDB" id="A0A6S6WFA8"/>
<protein>
    <recommendedName>
        <fullName evidence="3">ABM domain-containing protein</fullName>
    </recommendedName>
</protein>
<evidence type="ECO:0000313" key="1">
    <source>
        <dbReference type="EMBL" id="CAE7212101.1"/>
    </source>
</evidence>
<name>A0A6S6WFA8_9PLEO</name>
<evidence type="ECO:0008006" key="3">
    <source>
        <dbReference type="Google" id="ProtNLM"/>
    </source>
</evidence>
<organism evidence="1 2">
    <name type="scientific">Pyrenophora teres f. teres</name>
    <dbReference type="NCBI Taxonomy" id="97479"/>
    <lineage>
        <taxon>Eukaryota</taxon>
        <taxon>Fungi</taxon>
        <taxon>Dikarya</taxon>
        <taxon>Ascomycota</taxon>
        <taxon>Pezizomycotina</taxon>
        <taxon>Dothideomycetes</taxon>
        <taxon>Pleosporomycetidae</taxon>
        <taxon>Pleosporales</taxon>
        <taxon>Pleosporineae</taxon>
        <taxon>Pleosporaceae</taxon>
        <taxon>Pyrenophora</taxon>
    </lineage>
</organism>
<sequence>MPMLQILTFTLPTPSTASASAHTALSALKNAKAPENFILGTRTSDKSTLQLTSEWHDPSAEYTPEATSYRQTVLSTLGTPKTLFHVSLSGSSDAVSAFATGSEGPMASPLVEYVQIYFPSAEVDEAFQARIEEDFRRFNEICMGVMRGNGGLRYGWVVEEQEHEGVEGGKCRCFFVARGWEGMQYFEEIVQTKEYGEAVKILLGWKAPWELWHVKREF</sequence>
<evidence type="ECO:0000313" key="2">
    <source>
        <dbReference type="Proteomes" id="UP000472372"/>
    </source>
</evidence>
<proteinExistence type="predicted"/>
<gene>
    <name evidence="1" type="ORF">PTTW11_10255</name>
</gene>
<dbReference type="EMBL" id="HG992986">
    <property type="protein sequence ID" value="CAE7212101.1"/>
    <property type="molecule type" value="Genomic_DNA"/>
</dbReference>
<accession>A0A6S6WFA8</accession>